<dbReference type="Proteomes" id="UP000807306">
    <property type="component" value="Unassembled WGS sequence"/>
</dbReference>
<dbReference type="OrthoDB" id="3181072at2759"/>
<evidence type="ECO:0000256" key="1">
    <source>
        <dbReference type="SAM" id="MobiDB-lite"/>
    </source>
</evidence>
<keyword evidence="3" id="KW-1185">Reference proteome</keyword>
<dbReference type="EMBL" id="MU157869">
    <property type="protein sequence ID" value="KAF9526643.1"/>
    <property type="molecule type" value="Genomic_DNA"/>
</dbReference>
<proteinExistence type="predicted"/>
<protein>
    <submittedName>
        <fullName evidence="2">Uncharacterized protein</fullName>
    </submittedName>
</protein>
<name>A0A9P6EBZ6_9AGAR</name>
<evidence type="ECO:0000313" key="2">
    <source>
        <dbReference type="EMBL" id="KAF9526643.1"/>
    </source>
</evidence>
<evidence type="ECO:0000313" key="3">
    <source>
        <dbReference type="Proteomes" id="UP000807306"/>
    </source>
</evidence>
<comment type="caution">
    <text evidence="2">The sequence shown here is derived from an EMBL/GenBank/DDBJ whole genome shotgun (WGS) entry which is preliminary data.</text>
</comment>
<dbReference type="AlphaFoldDB" id="A0A9P6EBZ6"/>
<organism evidence="2 3">
    <name type="scientific">Crepidotus variabilis</name>
    <dbReference type="NCBI Taxonomy" id="179855"/>
    <lineage>
        <taxon>Eukaryota</taxon>
        <taxon>Fungi</taxon>
        <taxon>Dikarya</taxon>
        <taxon>Basidiomycota</taxon>
        <taxon>Agaricomycotina</taxon>
        <taxon>Agaricomycetes</taxon>
        <taxon>Agaricomycetidae</taxon>
        <taxon>Agaricales</taxon>
        <taxon>Agaricineae</taxon>
        <taxon>Crepidotaceae</taxon>
        <taxon>Crepidotus</taxon>
    </lineage>
</organism>
<feature type="compositionally biased region" description="Polar residues" evidence="1">
    <location>
        <begin position="19"/>
        <end position="54"/>
    </location>
</feature>
<reference evidence="2" key="1">
    <citation type="submission" date="2020-11" db="EMBL/GenBank/DDBJ databases">
        <authorList>
            <consortium name="DOE Joint Genome Institute"/>
            <person name="Ahrendt S."/>
            <person name="Riley R."/>
            <person name="Andreopoulos W."/>
            <person name="Labutti K."/>
            <person name="Pangilinan J."/>
            <person name="Ruiz-Duenas F.J."/>
            <person name="Barrasa J.M."/>
            <person name="Sanchez-Garcia M."/>
            <person name="Camarero S."/>
            <person name="Miyauchi S."/>
            <person name="Serrano A."/>
            <person name="Linde D."/>
            <person name="Babiker R."/>
            <person name="Drula E."/>
            <person name="Ayuso-Fernandez I."/>
            <person name="Pacheco R."/>
            <person name="Padilla G."/>
            <person name="Ferreira P."/>
            <person name="Barriuso J."/>
            <person name="Kellner H."/>
            <person name="Castanera R."/>
            <person name="Alfaro M."/>
            <person name="Ramirez L."/>
            <person name="Pisabarro A.G."/>
            <person name="Kuo A."/>
            <person name="Tritt A."/>
            <person name="Lipzen A."/>
            <person name="He G."/>
            <person name="Yan M."/>
            <person name="Ng V."/>
            <person name="Cullen D."/>
            <person name="Martin F."/>
            <person name="Rosso M.-N."/>
            <person name="Henrissat B."/>
            <person name="Hibbett D."/>
            <person name="Martinez A.T."/>
            <person name="Grigoriev I.V."/>
        </authorList>
    </citation>
    <scope>NUCLEOTIDE SEQUENCE</scope>
    <source>
        <strain evidence="2">CBS 506.95</strain>
    </source>
</reference>
<accession>A0A9P6EBZ6</accession>
<gene>
    <name evidence="2" type="ORF">CPB83DRAFT_857554</name>
</gene>
<sequence>MYEQLSQSALSLKDRKNDGVQNVNNPVSNKTEVQVEQEIDQTPTPVSQDSTSGVEVNRGSILMPETDFEYVNLMSDVSNSLQDMMIAFSVFNDCSDRYSKLPSRYPTFDGDVEGLRCDIVQEQEYEESIFEELRNGCRALAEQAVVDCVKIEMPDLVRDAVINQVREEVDEQIGDHMPVSLKEQAVESKRQLEEIRVSLHNSEARINNSFIQISNLYDSLESVLTPDGSESPLYPPNVKSLLGYDLDSARSLNKDFGLAETEDLRVNFQQFLKHIGTSVDIVIP</sequence>
<feature type="compositionally biased region" description="Polar residues" evidence="1">
    <location>
        <begin position="1"/>
        <end position="10"/>
    </location>
</feature>
<feature type="region of interest" description="Disordered" evidence="1">
    <location>
        <begin position="1"/>
        <end position="55"/>
    </location>
</feature>